<feature type="domain" description="tRNA nucleotidyltransferase/poly(A) polymerase RNA and SrmB- binding" evidence="3">
    <location>
        <begin position="170"/>
        <end position="229"/>
    </location>
</feature>
<name>C8WZ51_DESRD</name>
<dbReference type="InterPro" id="IPR006674">
    <property type="entry name" value="HD_domain"/>
</dbReference>
<dbReference type="Pfam" id="PF01966">
    <property type="entry name" value="HD"/>
    <property type="match status" value="1"/>
</dbReference>
<dbReference type="NCBIfam" id="TIGR00277">
    <property type="entry name" value="HDIG"/>
    <property type="match status" value="1"/>
</dbReference>
<dbReference type="CDD" id="cd00077">
    <property type="entry name" value="HDc"/>
    <property type="match status" value="1"/>
</dbReference>
<sequence>MPQPLKDAIALCKTIRRNGYDAYVISAALQERLLENEEHGEVDIATDMQPSELRKLFPLLDSSDENADLGSLQEGDMLMRFYPMDTLASSHPEVAASRLTPRLMKKLEDRGELPTALACPYIPEVPDAYAGFCDFSDGVVNLIGVPDATLRRNYLLGVRALRFAANYDLPMEPNTWVAILRSASRILDYVPVSDIVDEWKKVEAENMAQFFELLYETQILHGLIPELAALSKIKQRKSEDEPELETAWQHTLDKMRLYPETLPYDWLGTTACLFHDVGKLYTAEYTDGEWTFHQHPWVGAKITRKILKRLRFPTEDLEVICHLVRHHKRFDSMLTDRGIRRFKALDEYPRIIEMARADVKARGGNYTAFNHNMKYLERADVPEEMLEPLLNGKEIMDFTGLNPGPAVGIIRQALLQAQVAGDVTSIPEAVEFIRTYYEKEIRN</sequence>
<dbReference type="SUPFAM" id="SSF81891">
    <property type="entry name" value="Poly A polymerase C-terminal region-like"/>
    <property type="match status" value="1"/>
</dbReference>
<dbReference type="OrthoDB" id="14083at2"/>
<proteinExistence type="predicted"/>
<evidence type="ECO:0000313" key="4">
    <source>
        <dbReference type="EMBL" id="ACV67326.1"/>
    </source>
</evidence>
<dbReference type="KEGG" id="drt:Dret_0024"/>
<feature type="domain" description="HD" evidence="2">
    <location>
        <begin position="270"/>
        <end position="342"/>
    </location>
</feature>
<dbReference type="Pfam" id="PF12627">
    <property type="entry name" value="PolyA_pol_RNAbd"/>
    <property type="match status" value="1"/>
</dbReference>
<dbReference type="HOGENOM" id="CLU_620696_0_0_7"/>
<dbReference type="EMBL" id="CP001734">
    <property type="protein sequence ID" value="ACV67326.1"/>
    <property type="molecule type" value="Genomic_DNA"/>
</dbReference>
<dbReference type="GO" id="GO:0000166">
    <property type="term" value="F:nucleotide binding"/>
    <property type="evidence" value="ECO:0007669"/>
    <property type="project" value="UniProtKB-KW"/>
</dbReference>
<gene>
    <name evidence="4" type="ordered locus">Dret_0024</name>
</gene>
<dbReference type="InterPro" id="IPR003607">
    <property type="entry name" value="HD/PDEase_dom"/>
</dbReference>
<evidence type="ECO:0000313" key="5">
    <source>
        <dbReference type="Proteomes" id="UP000001052"/>
    </source>
</evidence>
<accession>C8WZ51</accession>
<reference evidence="5" key="1">
    <citation type="submission" date="2009-09" db="EMBL/GenBank/DDBJ databases">
        <title>The complete chromosome of Desulfohalobium retbaense DSM 5692.</title>
        <authorList>
            <consortium name="US DOE Joint Genome Institute (JGI-PGF)"/>
            <person name="Lucas S."/>
            <person name="Copeland A."/>
            <person name="Lapidus A."/>
            <person name="Glavina del Rio T."/>
            <person name="Dalin E."/>
            <person name="Tice H."/>
            <person name="Bruce D."/>
            <person name="Goodwin L."/>
            <person name="Pitluck S."/>
            <person name="Kyrpides N."/>
            <person name="Mavromatis K."/>
            <person name="Ivanova N."/>
            <person name="Mikhailova N."/>
            <person name="Munk A.C."/>
            <person name="Brettin T."/>
            <person name="Detter J.C."/>
            <person name="Han C."/>
            <person name="Tapia R."/>
            <person name="Larimer F."/>
            <person name="Land M."/>
            <person name="Hauser L."/>
            <person name="Markowitz V."/>
            <person name="Cheng J.-F."/>
            <person name="Hugenholtz P."/>
            <person name="Woyke T."/>
            <person name="Wu D."/>
            <person name="Spring S."/>
            <person name="Klenk H.-P."/>
            <person name="Eisen J.A."/>
        </authorList>
    </citation>
    <scope>NUCLEOTIDE SEQUENCE [LARGE SCALE GENOMIC DNA]</scope>
    <source>
        <strain evidence="5">DSM 5692</strain>
    </source>
</reference>
<dbReference type="InterPro" id="IPR006675">
    <property type="entry name" value="HDIG_dom"/>
</dbReference>
<organism evidence="4 5">
    <name type="scientific">Desulfohalobium retbaense (strain ATCC 49708 / DSM 5692 / JCM 16813 / HR100)</name>
    <dbReference type="NCBI Taxonomy" id="485915"/>
    <lineage>
        <taxon>Bacteria</taxon>
        <taxon>Pseudomonadati</taxon>
        <taxon>Thermodesulfobacteriota</taxon>
        <taxon>Desulfovibrionia</taxon>
        <taxon>Desulfovibrionales</taxon>
        <taxon>Desulfohalobiaceae</taxon>
        <taxon>Desulfohalobium</taxon>
    </lineage>
</organism>
<dbReference type="Proteomes" id="UP000001052">
    <property type="component" value="Chromosome"/>
</dbReference>
<keyword evidence="5" id="KW-1185">Reference proteome</keyword>
<evidence type="ECO:0000259" key="3">
    <source>
        <dbReference type="Pfam" id="PF12627"/>
    </source>
</evidence>
<dbReference type="RefSeq" id="WP_015750486.1">
    <property type="nucleotide sequence ID" value="NC_013223.1"/>
</dbReference>
<dbReference type="PANTHER" id="PTHR47545">
    <property type="entry name" value="MULTIFUNCTIONAL CCA PROTEIN"/>
    <property type="match status" value="1"/>
</dbReference>
<reference evidence="4 5" key="2">
    <citation type="journal article" date="2010" name="Stand. Genomic Sci.">
        <title>Complete genome sequence of Desulfohalobium retbaense type strain (HR(100)).</title>
        <authorList>
            <person name="Spring S."/>
            <person name="Nolan M."/>
            <person name="Lapidus A."/>
            <person name="Glavina Del Rio T."/>
            <person name="Copeland A."/>
            <person name="Tice H."/>
            <person name="Cheng J.F."/>
            <person name="Lucas S."/>
            <person name="Land M."/>
            <person name="Chen F."/>
            <person name="Bruce D."/>
            <person name="Goodwin L."/>
            <person name="Pitluck S."/>
            <person name="Ivanova N."/>
            <person name="Mavromatis K."/>
            <person name="Mikhailova N."/>
            <person name="Pati A."/>
            <person name="Chen A."/>
            <person name="Palaniappan K."/>
            <person name="Hauser L."/>
            <person name="Chang Y.J."/>
            <person name="Jeffries C.D."/>
            <person name="Munk C."/>
            <person name="Kiss H."/>
            <person name="Chain P."/>
            <person name="Han C."/>
            <person name="Brettin T."/>
            <person name="Detter J.C."/>
            <person name="Schuler E."/>
            <person name="Goker M."/>
            <person name="Rohde M."/>
            <person name="Bristow J."/>
            <person name="Eisen J.A."/>
            <person name="Markowitz V."/>
            <person name="Hugenholtz P."/>
            <person name="Kyrpides N.C."/>
            <person name="Klenk H.P."/>
        </authorList>
    </citation>
    <scope>NUCLEOTIDE SEQUENCE [LARGE SCALE GENOMIC DNA]</scope>
    <source>
        <strain evidence="4 5">DSM 5692</strain>
    </source>
</reference>
<dbReference type="STRING" id="485915.Dret_0024"/>
<evidence type="ECO:0000256" key="1">
    <source>
        <dbReference type="ARBA" id="ARBA00022741"/>
    </source>
</evidence>
<protein>
    <submittedName>
        <fullName evidence="4">Metal dependent phosphohydrolase</fullName>
    </submittedName>
</protein>
<evidence type="ECO:0000259" key="2">
    <source>
        <dbReference type="Pfam" id="PF01966"/>
    </source>
</evidence>
<dbReference type="InterPro" id="IPR032828">
    <property type="entry name" value="PolyA_RNA-bd"/>
</dbReference>
<keyword evidence="1" id="KW-0547">Nucleotide-binding</keyword>
<dbReference type="Gene3D" id="1.10.3090.10">
    <property type="entry name" value="cca-adding enzyme, domain 2"/>
    <property type="match status" value="1"/>
</dbReference>
<dbReference type="AlphaFoldDB" id="C8WZ51"/>
<dbReference type="InterPro" id="IPR050124">
    <property type="entry name" value="tRNA_CCA-adding_enzyme"/>
</dbReference>
<dbReference type="eggNOG" id="COG0617">
    <property type="taxonomic scope" value="Bacteria"/>
</dbReference>